<dbReference type="EMBL" id="CP090163">
    <property type="protein sequence ID" value="UJO11109.1"/>
    <property type="molecule type" value="Genomic_DNA"/>
</dbReference>
<dbReference type="RefSeq" id="XP_047755475.1">
    <property type="nucleotide sequence ID" value="XM_047900981.1"/>
</dbReference>
<evidence type="ECO:0000313" key="3">
    <source>
        <dbReference type="Proteomes" id="UP000756132"/>
    </source>
</evidence>
<feature type="compositionally biased region" description="Polar residues" evidence="1">
    <location>
        <begin position="90"/>
        <end position="102"/>
    </location>
</feature>
<evidence type="ECO:0000313" key="2">
    <source>
        <dbReference type="EMBL" id="UJO11109.1"/>
    </source>
</evidence>
<organism evidence="2 3">
    <name type="scientific">Passalora fulva</name>
    <name type="common">Tomato leaf mold</name>
    <name type="synonym">Cladosporium fulvum</name>
    <dbReference type="NCBI Taxonomy" id="5499"/>
    <lineage>
        <taxon>Eukaryota</taxon>
        <taxon>Fungi</taxon>
        <taxon>Dikarya</taxon>
        <taxon>Ascomycota</taxon>
        <taxon>Pezizomycotina</taxon>
        <taxon>Dothideomycetes</taxon>
        <taxon>Dothideomycetidae</taxon>
        <taxon>Mycosphaerellales</taxon>
        <taxon>Mycosphaerellaceae</taxon>
        <taxon>Fulvia</taxon>
    </lineage>
</organism>
<feature type="compositionally biased region" description="Polar residues" evidence="1">
    <location>
        <begin position="14"/>
        <end position="27"/>
    </location>
</feature>
<dbReference type="Proteomes" id="UP000756132">
    <property type="component" value="Chromosome 1"/>
</dbReference>
<reference evidence="2" key="2">
    <citation type="journal article" date="2022" name="Microb. Genom.">
        <title>A chromosome-scale genome assembly of the tomato pathogen Cladosporium fulvum reveals a compartmentalized genome architecture and the presence of a dispensable chromosome.</title>
        <authorList>
            <person name="Zaccaron A.Z."/>
            <person name="Chen L.H."/>
            <person name="Samaras A."/>
            <person name="Stergiopoulos I."/>
        </authorList>
    </citation>
    <scope>NUCLEOTIDE SEQUENCE</scope>
    <source>
        <strain evidence="2">Race5_Kim</strain>
    </source>
</reference>
<protein>
    <submittedName>
        <fullName evidence="2">Uncharacterized protein</fullName>
    </submittedName>
</protein>
<feature type="region of interest" description="Disordered" evidence="1">
    <location>
        <begin position="1"/>
        <end position="67"/>
    </location>
</feature>
<dbReference type="GeneID" id="71981711"/>
<reference evidence="2" key="1">
    <citation type="submission" date="2021-12" db="EMBL/GenBank/DDBJ databases">
        <authorList>
            <person name="Zaccaron A."/>
            <person name="Stergiopoulos I."/>
        </authorList>
    </citation>
    <scope>NUCLEOTIDE SEQUENCE</scope>
    <source>
        <strain evidence="2">Race5_Kim</strain>
    </source>
</reference>
<dbReference type="AlphaFoldDB" id="A0A9Q8L5H9"/>
<proteinExistence type="predicted"/>
<gene>
    <name evidence="2" type="ORF">CLAFUR5_01833</name>
</gene>
<feature type="compositionally biased region" description="Polar residues" evidence="1">
    <location>
        <begin position="43"/>
        <end position="54"/>
    </location>
</feature>
<accession>A0A9Q8L5H9</accession>
<dbReference type="OrthoDB" id="3647142at2759"/>
<feature type="region of interest" description="Disordered" evidence="1">
    <location>
        <begin position="87"/>
        <end position="112"/>
    </location>
</feature>
<keyword evidence="3" id="KW-1185">Reference proteome</keyword>
<evidence type="ECO:0000256" key="1">
    <source>
        <dbReference type="SAM" id="MobiDB-lite"/>
    </source>
</evidence>
<dbReference type="KEGG" id="ffu:CLAFUR5_01833"/>
<dbReference type="OMA" id="WGKRNSH"/>
<sequence>MSAPQGVWGKRNSHSAARTPQNRSNTASPSQQNPSQPPKQPPTNVWQQRSSVNAANGPPVEEAHKSVNGFNLAEIHALAAQQYVPPTYKPQDTQAGRSSASPWGNKAGTMANGKPFFQELAKQVATLEGGG</sequence>
<name>A0A9Q8L5H9_PASFU</name>